<organism evidence="2 3">
    <name type="scientific">Paradevosia shaoguanensis</name>
    <dbReference type="NCBI Taxonomy" id="1335043"/>
    <lineage>
        <taxon>Bacteria</taxon>
        <taxon>Pseudomonadati</taxon>
        <taxon>Pseudomonadota</taxon>
        <taxon>Alphaproteobacteria</taxon>
        <taxon>Hyphomicrobiales</taxon>
        <taxon>Devosiaceae</taxon>
        <taxon>Paradevosia</taxon>
    </lineage>
</organism>
<accession>A0AA41UFV3</accession>
<dbReference type="EMBL" id="JALAZD010000001">
    <property type="protein sequence ID" value="MCI0126761.1"/>
    <property type="molecule type" value="Genomic_DNA"/>
</dbReference>
<gene>
    <name evidence="2" type="ORF">ML536_07970</name>
</gene>
<dbReference type="AlphaFoldDB" id="A0AA41UFV3"/>
<name>A0AA41UFV3_9HYPH</name>
<dbReference type="Proteomes" id="UP001156140">
    <property type="component" value="Unassembled WGS sequence"/>
</dbReference>
<reference evidence="2" key="1">
    <citation type="submission" date="2022-03" db="EMBL/GenBank/DDBJ databases">
        <title>The complete genome sequence of a Methyloterrigena soli.</title>
        <authorList>
            <person name="Zi Z."/>
        </authorList>
    </citation>
    <scope>NUCLEOTIDE SEQUENCE</scope>
    <source>
        <strain evidence="2">M48</strain>
    </source>
</reference>
<feature type="domain" description="YjiS-like" evidence="1">
    <location>
        <begin position="28"/>
        <end position="55"/>
    </location>
</feature>
<dbReference type="Pfam" id="PF06568">
    <property type="entry name" value="YjiS-like"/>
    <property type="match status" value="1"/>
</dbReference>
<evidence type="ECO:0000313" key="2">
    <source>
        <dbReference type="EMBL" id="MCI0126761.1"/>
    </source>
</evidence>
<evidence type="ECO:0000259" key="1">
    <source>
        <dbReference type="Pfam" id="PF06568"/>
    </source>
</evidence>
<protein>
    <submittedName>
        <fullName evidence="2">DUF1127 domain-containing protein</fullName>
    </submittedName>
</protein>
<proteinExistence type="predicted"/>
<dbReference type="RefSeq" id="WP_281735526.1">
    <property type="nucleotide sequence ID" value="NZ_JAKETQ010000001.1"/>
</dbReference>
<evidence type="ECO:0000313" key="3">
    <source>
        <dbReference type="Proteomes" id="UP001156140"/>
    </source>
</evidence>
<keyword evidence="3" id="KW-1185">Reference proteome</keyword>
<dbReference type="InterPro" id="IPR009506">
    <property type="entry name" value="YjiS-like"/>
</dbReference>
<comment type="caution">
    <text evidence="2">The sequence shown here is derived from an EMBL/GenBank/DDBJ whole genome shotgun (WGS) entry which is preliminary data.</text>
</comment>
<sequence length="78" mass="8925">MTSLAHDITVFLEAEKPARRPWISRALAYLRRRYAEHVARQALARLDPRLLADVGYESDPVLGEIRRTVPDPSSLTLR</sequence>